<name>A0A226H145_9FLAO</name>
<proteinExistence type="predicted"/>
<dbReference type="OrthoDB" id="965642at2"/>
<keyword evidence="1" id="KW-1133">Transmembrane helix</keyword>
<feature type="transmembrane region" description="Helical" evidence="1">
    <location>
        <begin position="12"/>
        <end position="33"/>
    </location>
</feature>
<evidence type="ECO:0000313" key="2">
    <source>
        <dbReference type="EMBL" id="OXA87381.1"/>
    </source>
</evidence>
<reference evidence="2 3" key="1">
    <citation type="submission" date="2016-11" db="EMBL/GenBank/DDBJ databases">
        <title>Whole genomes of Flavobacteriaceae.</title>
        <authorList>
            <person name="Stine C."/>
            <person name="Li C."/>
            <person name="Tadesse D."/>
        </authorList>
    </citation>
    <scope>NUCLEOTIDE SEQUENCE [LARGE SCALE GENOMIC DNA]</scope>
    <source>
        <strain evidence="2 3">DSM 18292</strain>
    </source>
</reference>
<evidence type="ECO:0000256" key="1">
    <source>
        <dbReference type="SAM" id="Phobius"/>
    </source>
</evidence>
<keyword evidence="1" id="KW-0472">Membrane</keyword>
<dbReference type="RefSeq" id="WP_089050946.1">
    <property type="nucleotide sequence ID" value="NZ_FXTV01000010.1"/>
</dbReference>
<sequence length="144" mass="16344">MQEPKTKKKLTATIIIAVVIAAVSVSLIQYFFFKDAAKDTEVIELVAKYNKSCPLEIQPGIRLDSVSLPEGHTIQYNQTLVNVEKATAEIDTIKQNIQQSLISTVKANPGLQIFRDKEFVLIYHYNDRKKDSLFQIAITPEQYK</sequence>
<organism evidence="2 3">
    <name type="scientific">Flavobacterium hercynium</name>
    <dbReference type="NCBI Taxonomy" id="387094"/>
    <lineage>
        <taxon>Bacteria</taxon>
        <taxon>Pseudomonadati</taxon>
        <taxon>Bacteroidota</taxon>
        <taxon>Flavobacteriia</taxon>
        <taxon>Flavobacteriales</taxon>
        <taxon>Flavobacteriaceae</taxon>
        <taxon>Flavobacterium</taxon>
    </lineage>
</organism>
<comment type="caution">
    <text evidence="2">The sequence shown here is derived from an EMBL/GenBank/DDBJ whole genome shotgun (WGS) entry which is preliminary data.</text>
</comment>
<gene>
    <name evidence="2" type="ORF">B0A66_16455</name>
</gene>
<dbReference type="Proteomes" id="UP000198345">
    <property type="component" value="Unassembled WGS sequence"/>
</dbReference>
<evidence type="ECO:0000313" key="3">
    <source>
        <dbReference type="Proteomes" id="UP000198345"/>
    </source>
</evidence>
<keyword evidence="3" id="KW-1185">Reference proteome</keyword>
<dbReference type="AlphaFoldDB" id="A0A226H145"/>
<accession>A0A226H145</accession>
<dbReference type="EMBL" id="MUGW01000035">
    <property type="protein sequence ID" value="OXA87381.1"/>
    <property type="molecule type" value="Genomic_DNA"/>
</dbReference>
<protein>
    <submittedName>
        <fullName evidence="2">Uncharacterized protein</fullName>
    </submittedName>
</protein>
<keyword evidence="1" id="KW-0812">Transmembrane</keyword>